<feature type="transmembrane region" description="Helical" evidence="1">
    <location>
        <begin position="20"/>
        <end position="39"/>
    </location>
</feature>
<evidence type="ECO:0000313" key="2">
    <source>
        <dbReference type="EMBL" id="PWV64438.1"/>
    </source>
</evidence>
<dbReference type="EMBL" id="QGTJ01000002">
    <property type="protein sequence ID" value="PWV64438.1"/>
    <property type="molecule type" value="Genomic_DNA"/>
</dbReference>
<dbReference type="RefSeq" id="WP_110017104.1">
    <property type="nucleotide sequence ID" value="NZ_QGTJ01000002.1"/>
</dbReference>
<reference evidence="2 3" key="1">
    <citation type="submission" date="2018-05" db="EMBL/GenBank/DDBJ databases">
        <title>Genomic Encyclopedia of Type Strains, Phase IV (KMG-IV): sequencing the most valuable type-strain genomes for metagenomic binning, comparative biology and taxonomic classification.</title>
        <authorList>
            <person name="Goeker M."/>
        </authorList>
    </citation>
    <scope>NUCLEOTIDE SEQUENCE [LARGE SCALE GENOMIC DNA]</scope>
    <source>
        <strain evidence="2 3">DSM 23606</strain>
    </source>
</reference>
<accession>A0A317MYM1</accession>
<keyword evidence="1" id="KW-1133">Transmembrane helix</keyword>
<proteinExistence type="predicted"/>
<evidence type="ECO:0000256" key="1">
    <source>
        <dbReference type="SAM" id="Phobius"/>
    </source>
</evidence>
<protein>
    <submittedName>
        <fullName evidence="2">Uncharacterized protein</fullName>
    </submittedName>
</protein>
<gene>
    <name evidence="2" type="ORF">C7443_10287</name>
</gene>
<organism evidence="2 3">
    <name type="scientific">Plasticicumulans acidivorans</name>
    <dbReference type="NCBI Taxonomy" id="886464"/>
    <lineage>
        <taxon>Bacteria</taxon>
        <taxon>Pseudomonadati</taxon>
        <taxon>Pseudomonadota</taxon>
        <taxon>Gammaproteobacteria</taxon>
        <taxon>Candidatus Competibacteraceae</taxon>
        <taxon>Plasticicumulans</taxon>
    </lineage>
</organism>
<evidence type="ECO:0000313" key="3">
    <source>
        <dbReference type="Proteomes" id="UP000246569"/>
    </source>
</evidence>
<keyword evidence="1" id="KW-0812">Transmembrane</keyword>
<keyword evidence="1" id="KW-0472">Membrane</keyword>
<dbReference type="AlphaFoldDB" id="A0A317MYM1"/>
<dbReference type="Proteomes" id="UP000246569">
    <property type="component" value="Unassembled WGS sequence"/>
</dbReference>
<keyword evidence="3" id="KW-1185">Reference proteome</keyword>
<sequence>MIKESDLPASSRTRTAITGLSGFIFYCFCSMVMAGPVAADLKFRISVDAQEQFTILASDSDPITANFTHNQNGVSPSGFWDYDINFSEIEKPSFLDPNDKLVVTGTVQHVKSPTGHGDGAGTPIAFRITLDADKANNNSVKKAIPKPPKAHGSHKDVLVVTALAATEHHTFVQDEILSYEVNIDVKHLGPTPSVQHSFETTTPGKLSVSAGYEDATSTSVLPQTPVTPGGTQKGLLPQNGELFPTDFTSTFEGRHTTQTTMAFVAGDDLGLSKLELGTGMQLFPDIARVLMPVLASDGQDLFVSIDLFEWMNALPLVDIFDMFDFTDGRNDALPGILVSNTPIVFSALNGFETDNPYSGTAQVINFMDLELLPEPSGWSLLVVGLIGLYGCRRPLRAATSG</sequence>
<comment type="caution">
    <text evidence="2">The sequence shown here is derived from an EMBL/GenBank/DDBJ whole genome shotgun (WGS) entry which is preliminary data.</text>
</comment>
<name>A0A317MYM1_9GAMM</name>